<gene>
    <name evidence="1" type="ORF">OD750_010295</name>
</gene>
<reference evidence="1" key="1">
    <citation type="submission" date="2023-02" db="EMBL/GenBank/DDBJ databases">
        <title>Tahibacter soli sp. nov. isolated from soil.</title>
        <authorList>
            <person name="Baek J.H."/>
            <person name="Lee J.K."/>
            <person name="Choi D.G."/>
            <person name="Jeon C.O."/>
        </authorList>
    </citation>
    <scope>NUCLEOTIDE SEQUENCE</scope>
    <source>
        <strain evidence="1">BL</strain>
    </source>
</reference>
<evidence type="ECO:0000313" key="2">
    <source>
        <dbReference type="Proteomes" id="UP001139971"/>
    </source>
</evidence>
<proteinExistence type="predicted"/>
<dbReference type="GO" id="GO:0006508">
    <property type="term" value="P:proteolysis"/>
    <property type="evidence" value="ECO:0007669"/>
    <property type="project" value="UniProtKB-KW"/>
</dbReference>
<dbReference type="Pfam" id="PF10123">
    <property type="entry name" value="Mu-like_Pro"/>
    <property type="match status" value="1"/>
</dbReference>
<evidence type="ECO:0000313" key="1">
    <source>
        <dbReference type="EMBL" id="MDC8012933.1"/>
    </source>
</evidence>
<name>A0A9X3YLJ5_9GAMM</name>
<accession>A0A9X3YLJ5</accession>
<sequence length="360" mass="38172">MTPGIAIAACAFALPTLGDSPLVAIQLTPAGSFRPRDGREMSVDAWHIDAAKAARVIAAFQQLATPPVLDYEHQTLLAEENGQPAPAAGWFRNLVWREGEGLFGDVELTARARQYIADGEYRYFSPVIRYDPKTGDVLAFVMGALTNNPAIDGMQAVALRAAASFRLQPPKETPMDKLLAAVIAALSLHANATEDEAATALKAKHVPADRVRTALGLGADADGEAVVAACTSLRQKANATKPDPAEYVPRAAVDELRTEIASLKSENTERDVDALVKDALTDGRLLPALESWARDLGKSDVAQLRAYLKTAQPIAALSGTQTRGIAPNADPNAHGLNADELAICRAAGIAPADFAKNRRA</sequence>
<keyword evidence="2" id="KW-1185">Reference proteome</keyword>
<dbReference type="PIRSF" id="PIRSF016624">
    <property type="entry name" value="Mu_prophg_I"/>
    <property type="match status" value="1"/>
</dbReference>
<dbReference type="RefSeq" id="WP_263544625.1">
    <property type="nucleotide sequence ID" value="NZ_JAOVZO020000015.1"/>
</dbReference>
<dbReference type="GO" id="GO:0008233">
    <property type="term" value="F:peptidase activity"/>
    <property type="evidence" value="ECO:0007669"/>
    <property type="project" value="UniProtKB-KW"/>
</dbReference>
<dbReference type="InterPro" id="IPR012106">
    <property type="entry name" value="Phage_Mu_Gp1"/>
</dbReference>
<protein>
    <submittedName>
        <fullName evidence="1">Phage protease</fullName>
    </submittedName>
</protein>
<keyword evidence="1" id="KW-0378">Hydrolase</keyword>
<keyword evidence="1" id="KW-0645">Protease</keyword>
<dbReference type="Proteomes" id="UP001139971">
    <property type="component" value="Unassembled WGS sequence"/>
</dbReference>
<comment type="caution">
    <text evidence="1">The sequence shown here is derived from an EMBL/GenBank/DDBJ whole genome shotgun (WGS) entry which is preliminary data.</text>
</comment>
<organism evidence="1 2">
    <name type="scientific">Tahibacter soli</name>
    <dbReference type="NCBI Taxonomy" id="2983605"/>
    <lineage>
        <taxon>Bacteria</taxon>
        <taxon>Pseudomonadati</taxon>
        <taxon>Pseudomonadota</taxon>
        <taxon>Gammaproteobacteria</taxon>
        <taxon>Lysobacterales</taxon>
        <taxon>Rhodanobacteraceae</taxon>
        <taxon>Tahibacter</taxon>
    </lineage>
</organism>
<dbReference type="EMBL" id="JAOVZO020000015">
    <property type="protein sequence ID" value="MDC8012933.1"/>
    <property type="molecule type" value="Genomic_DNA"/>
</dbReference>
<dbReference type="AlphaFoldDB" id="A0A9X3YLJ5"/>